<evidence type="ECO:0000256" key="2">
    <source>
        <dbReference type="SAM" id="SignalP"/>
    </source>
</evidence>
<evidence type="ECO:0000256" key="1">
    <source>
        <dbReference type="SAM" id="Coils"/>
    </source>
</evidence>
<comment type="caution">
    <text evidence="3">The sequence shown here is derived from an EMBL/GenBank/DDBJ whole genome shotgun (WGS) entry which is preliminary data.</text>
</comment>
<sequence length="413" mass="47384">MIKRGIYFLLLSSTSTPCFAEANNYKDYLNTVIENTESVKAKTALVNTEELNQLSTQLYAIPKLTAYGQPKSSRAKRGSNYIESKITLSALLFDDSTFNSLRGQHYKLLATLVDLDKEKERIATAIMGDQINITLYEQLLENALKLKRESEALYQRINVKYEFGIIKESDVKLAKLLVQKINNEIDNINRVIERLKLNIESNALYPYPEEGVDISSAKIESLLNFTSAEKKLTNNFDLKKILLNKYESKENAAAQNSLYSISLIAENKYSNSNLVKDDSYVGVKVSLNIFNLDNKLAKEAGMATYRSLSFDYDHRYKWLKNQTKLARLMTEANIREIANLEQQLITTQELVNNQEREYNINQVSVYEMLNTRFDLFQLEKSIADIKVSEARNKIGLLQLYGKVLDFFINENLN</sequence>
<accession>A0A2T8T149</accession>
<protein>
    <recommendedName>
        <fullName evidence="5">TolC family protein</fullName>
    </recommendedName>
</protein>
<dbReference type="AlphaFoldDB" id="A0A2T8T149"/>
<reference evidence="3 4" key="1">
    <citation type="submission" date="2018-04" db="EMBL/GenBank/DDBJ databases">
        <title>Serotype diversity and antimicrobial resistance among Salmonella enterica isolated from patients at an equine referral hospital.</title>
        <authorList>
            <person name="Leon I.M."/>
            <person name="Lawhon S.D."/>
            <person name="Norman K.N."/>
            <person name="Threadgill D.S."/>
            <person name="Ohta N."/>
            <person name="Vinasco J."/>
            <person name="Scott H.M."/>
        </authorList>
    </citation>
    <scope>NUCLEOTIDE SEQUENCE [LARGE SCALE GENOMIC DNA]</scope>
    <source>
        <strain evidence="3 4">235</strain>
    </source>
</reference>
<dbReference type="RefSeq" id="WP_001627918.1">
    <property type="nucleotide sequence ID" value="NZ_CP075139.1"/>
</dbReference>
<feature type="signal peptide" evidence="2">
    <location>
        <begin position="1"/>
        <end position="20"/>
    </location>
</feature>
<evidence type="ECO:0008006" key="5">
    <source>
        <dbReference type="Google" id="ProtNLM"/>
    </source>
</evidence>
<dbReference type="GO" id="GO:0015562">
    <property type="term" value="F:efflux transmembrane transporter activity"/>
    <property type="evidence" value="ECO:0007669"/>
    <property type="project" value="InterPro"/>
</dbReference>
<dbReference type="GO" id="GO:0009279">
    <property type="term" value="C:cell outer membrane"/>
    <property type="evidence" value="ECO:0007669"/>
    <property type="project" value="UniProtKB-SubCell"/>
</dbReference>
<keyword evidence="1" id="KW-0175">Coiled coil</keyword>
<dbReference type="SUPFAM" id="SSF56954">
    <property type="entry name" value="Outer membrane efflux proteins (OEP)"/>
    <property type="match status" value="1"/>
</dbReference>
<keyword evidence="2" id="KW-0732">Signal</keyword>
<evidence type="ECO:0000313" key="4">
    <source>
        <dbReference type="Proteomes" id="UP000245912"/>
    </source>
</evidence>
<dbReference type="Gene3D" id="1.20.1600.10">
    <property type="entry name" value="Outer membrane efflux proteins (OEP)"/>
    <property type="match status" value="1"/>
</dbReference>
<feature type="coiled-coil region" evidence="1">
    <location>
        <begin position="136"/>
        <end position="198"/>
    </location>
</feature>
<name>A0A2T8T149_SALER</name>
<dbReference type="EMBL" id="QDLQ01000014">
    <property type="protein sequence ID" value="PVI95339.1"/>
    <property type="molecule type" value="Genomic_DNA"/>
</dbReference>
<dbReference type="Proteomes" id="UP000245912">
    <property type="component" value="Unassembled WGS sequence"/>
</dbReference>
<organism evidence="3 4">
    <name type="scientific">Salmonella enterica</name>
    <name type="common">Salmonella choleraesuis</name>
    <dbReference type="NCBI Taxonomy" id="28901"/>
    <lineage>
        <taxon>Bacteria</taxon>
        <taxon>Pseudomonadati</taxon>
        <taxon>Pseudomonadota</taxon>
        <taxon>Gammaproteobacteria</taxon>
        <taxon>Enterobacterales</taxon>
        <taxon>Enterobacteriaceae</taxon>
        <taxon>Salmonella</taxon>
    </lineage>
</organism>
<evidence type="ECO:0000313" key="3">
    <source>
        <dbReference type="EMBL" id="PVI95339.1"/>
    </source>
</evidence>
<gene>
    <name evidence="3" type="ORF">C4860_18220</name>
</gene>
<proteinExistence type="predicted"/>
<feature type="chain" id="PRO_5030057477" description="TolC family protein" evidence="2">
    <location>
        <begin position="21"/>
        <end position="413"/>
    </location>
</feature>